<evidence type="ECO:0000259" key="2">
    <source>
        <dbReference type="Pfam" id="PF01408"/>
    </source>
</evidence>
<evidence type="ECO:0000313" key="3">
    <source>
        <dbReference type="EMBL" id="SVB85316.1"/>
    </source>
</evidence>
<dbReference type="InterPro" id="IPR036291">
    <property type="entry name" value="NAD(P)-bd_dom_sf"/>
</dbReference>
<evidence type="ECO:0000256" key="1">
    <source>
        <dbReference type="ARBA" id="ARBA00023002"/>
    </source>
</evidence>
<dbReference type="PANTHER" id="PTHR43818">
    <property type="entry name" value="BCDNA.GH03377"/>
    <property type="match status" value="1"/>
</dbReference>
<proteinExistence type="predicted"/>
<dbReference type="EMBL" id="UINC01060621">
    <property type="protein sequence ID" value="SVB85316.1"/>
    <property type="molecule type" value="Genomic_DNA"/>
</dbReference>
<keyword evidence="1" id="KW-0560">Oxidoreductase</keyword>
<reference evidence="3" key="1">
    <citation type="submission" date="2018-05" db="EMBL/GenBank/DDBJ databases">
        <authorList>
            <person name="Lanie J.A."/>
            <person name="Ng W.-L."/>
            <person name="Kazmierczak K.M."/>
            <person name="Andrzejewski T.M."/>
            <person name="Davidsen T.M."/>
            <person name="Wayne K.J."/>
            <person name="Tettelin H."/>
            <person name="Glass J.I."/>
            <person name="Rusch D."/>
            <person name="Podicherti R."/>
            <person name="Tsui H.-C.T."/>
            <person name="Winkler M.E."/>
        </authorList>
    </citation>
    <scope>NUCLEOTIDE SEQUENCE</scope>
</reference>
<accession>A0A382HDF5</accession>
<protein>
    <recommendedName>
        <fullName evidence="2">Gfo/Idh/MocA-like oxidoreductase N-terminal domain-containing protein</fullName>
    </recommendedName>
</protein>
<dbReference type="InterPro" id="IPR000683">
    <property type="entry name" value="Gfo/Idh/MocA-like_OxRdtase_N"/>
</dbReference>
<dbReference type="GO" id="GO:0016491">
    <property type="term" value="F:oxidoreductase activity"/>
    <property type="evidence" value="ECO:0007669"/>
    <property type="project" value="UniProtKB-KW"/>
</dbReference>
<dbReference type="Pfam" id="PF01408">
    <property type="entry name" value="GFO_IDH_MocA"/>
    <property type="match status" value="1"/>
</dbReference>
<sequence>MNVVIIGASGIGKHHAKWFHLEGCHVTAFSGTSDASCRKTGQTLTDLFGFQGRTYTDYRRMLDFEKPDIVCICSPNESHLEQTRYALEVNSHVYCEKPVAWPNLATYTLSSHPPSESPEVTHPILRQTLDKTRSVVALADQRNRLFGMNAQYVAGREAYQTIYEKHNGPMDDIESFYFLLESKGISGNYSSYEGIWIDMAPHALSQIIALMPPGNLDMSHMDCRVKEDNTVARFRYGSGSIEAKVSKNAESDVKRKFGVNGFLVDYYGQPDDQGVYCAFLRHGDDIVKTVDFMQLSVRRYIKSVRSGGTTPFVDGHAAVKNLEMSMIILEHAHADNRLTLKE</sequence>
<dbReference type="SUPFAM" id="SSF51735">
    <property type="entry name" value="NAD(P)-binding Rossmann-fold domains"/>
    <property type="match status" value="1"/>
</dbReference>
<gene>
    <name evidence="3" type="ORF">METZ01_LOCUS238170</name>
</gene>
<feature type="domain" description="Gfo/Idh/MocA-like oxidoreductase N-terminal" evidence="2">
    <location>
        <begin position="1"/>
        <end position="101"/>
    </location>
</feature>
<dbReference type="AlphaFoldDB" id="A0A382HDF5"/>
<dbReference type="Gene3D" id="3.40.50.720">
    <property type="entry name" value="NAD(P)-binding Rossmann-like Domain"/>
    <property type="match status" value="1"/>
</dbReference>
<name>A0A382HDF5_9ZZZZ</name>
<dbReference type="PANTHER" id="PTHR43818:SF11">
    <property type="entry name" value="BCDNA.GH03377"/>
    <property type="match status" value="1"/>
</dbReference>
<organism evidence="3">
    <name type="scientific">marine metagenome</name>
    <dbReference type="NCBI Taxonomy" id="408172"/>
    <lineage>
        <taxon>unclassified sequences</taxon>
        <taxon>metagenomes</taxon>
        <taxon>ecological metagenomes</taxon>
    </lineage>
</organism>
<dbReference type="GO" id="GO:0000166">
    <property type="term" value="F:nucleotide binding"/>
    <property type="evidence" value="ECO:0007669"/>
    <property type="project" value="InterPro"/>
</dbReference>
<dbReference type="InterPro" id="IPR050463">
    <property type="entry name" value="Gfo/Idh/MocA_oxidrdct_glycsds"/>
</dbReference>